<proteinExistence type="predicted"/>
<evidence type="ECO:0000313" key="2">
    <source>
        <dbReference type="EMBL" id="TLE15756.1"/>
    </source>
</evidence>
<dbReference type="AlphaFoldDB" id="A0A4U8UH00"/>
<dbReference type="InterPro" id="IPR058956">
    <property type="entry name" value="MamC"/>
</dbReference>
<reference evidence="2 3" key="1">
    <citation type="journal article" date="2014" name="Genome Announc.">
        <title>Draft genome sequences of eight enterohepatic helicobacter species isolated from both laboratory and wild rodents.</title>
        <authorList>
            <person name="Sheh A."/>
            <person name="Shen Z."/>
            <person name="Fox J.G."/>
        </authorList>
    </citation>
    <scope>NUCLEOTIDE SEQUENCE [LARGE SCALE GENOMIC DNA]</scope>
    <source>
        <strain evidence="2 3">MIT-03-7007</strain>
    </source>
</reference>
<comment type="caution">
    <text evidence="2">The sequence shown here is derived from an EMBL/GenBank/DDBJ whole genome shotgun (WGS) entry which is preliminary data.</text>
</comment>
<name>A0A4U8UH00_9HELI</name>
<organism evidence="2 3">
    <name type="scientific">Helicobacter apodemus</name>
    <dbReference type="NCBI Taxonomy" id="135569"/>
    <lineage>
        <taxon>Bacteria</taxon>
        <taxon>Pseudomonadati</taxon>
        <taxon>Campylobacterota</taxon>
        <taxon>Epsilonproteobacteria</taxon>
        <taxon>Campylobacterales</taxon>
        <taxon>Helicobacteraceae</taxon>
        <taxon>Helicobacter</taxon>
    </lineage>
</organism>
<keyword evidence="1" id="KW-0812">Transmembrane</keyword>
<gene>
    <name evidence="2" type="ORF">LS72_005840</name>
</gene>
<feature type="transmembrane region" description="Helical" evidence="1">
    <location>
        <begin position="12"/>
        <end position="31"/>
    </location>
</feature>
<feature type="transmembrane region" description="Helical" evidence="1">
    <location>
        <begin position="51"/>
        <end position="69"/>
    </location>
</feature>
<keyword evidence="1" id="KW-1133">Transmembrane helix</keyword>
<dbReference type="EMBL" id="JRPC02000013">
    <property type="protein sequence ID" value="TLE15756.1"/>
    <property type="molecule type" value="Genomic_DNA"/>
</dbReference>
<evidence type="ECO:0000313" key="3">
    <source>
        <dbReference type="Proteomes" id="UP000029920"/>
    </source>
</evidence>
<feature type="transmembrane region" description="Helical" evidence="1">
    <location>
        <begin position="81"/>
        <end position="101"/>
    </location>
</feature>
<keyword evidence="1" id="KW-0472">Membrane</keyword>
<dbReference type="Proteomes" id="UP000029920">
    <property type="component" value="Unassembled WGS sequence"/>
</dbReference>
<accession>A0A4U8UH00</accession>
<sequence>MVINTGTSRSIVGHAISGAIIGGMLSGIYEFSQYKQGNTSKNKALKSALKATLEGGIITASGIAATNALGNTSKNPLRNTLEATACIALGLASVYGISQLINTKLTSQKEK</sequence>
<dbReference type="Pfam" id="PF26373">
    <property type="entry name" value="MamC"/>
    <property type="match status" value="1"/>
</dbReference>
<protein>
    <submittedName>
        <fullName evidence="2">Uncharacterized protein</fullName>
    </submittedName>
</protein>
<dbReference type="RefSeq" id="WP_052087219.1">
    <property type="nucleotide sequence ID" value="NZ_JRPC02000013.1"/>
</dbReference>
<keyword evidence="3" id="KW-1185">Reference proteome</keyword>
<evidence type="ECO:0000256" key="1">
    <source>
        <dbReference type="SAM" id="Phobius"/>
    </source>
</evidence>